<dbReference type="SUPFAM" id="SSF52266">
    <property type="entry name" value="SGNH hydrolase"/>
    <property type="match status" value="1"/>
</dbReference>
<organism evidence="3">
    <name type="scientific">marine metagenome</name>
    <dbReference type="NCBI Taxonomy" id="408172"/>
    <lineage>
        <taxon>unclassified sequences</taxon>
        <taxon>metagenomes</taxon>
        <taxon>ecological metagenomes</taxon>
    </lineage>
</organism>
<dbReference type="CDD" id="cd01834">
    <property type="entry name" value="SGNH_hydrolase_like_2"/>
    <property type="match status" value="1"/>
</dbReference>
<dbReference type="InterPro" id="IPR013830">
    <property type="entry name" value="SGNH_hydro"/>
</dbReference>
<sequence>MQLGGKTAVELSNMMYLSKRFVCTSFATLALLSASEVQAETFEIGKNDSIVILGNTFAERMHLFGYFETFLHSRFPEHRLRVRYLAWPAEEVGERIRPKGFPRLFGELHGNRADVVFICYGMNESFRGTAGAGHFRHEMERFTDQLLAERFNGKSPPRVVLVTPVAQEASAATVDVPARNAALQEYSQVILQVAAKLGVHAVDLFSATTERALDQGGKLTFNGIHLTESGYQVVSRMVASQLGLLDETPALQTADVPSGIDSFRRLVYEKNFWHQLWWHAPNASYIHGRRNQTPGSKHLGSERKQSRQLVDDMDRQIWEAQKPRVANIWRKTPVEGKPIWFPTPASRSISGNQPEALWAVEEDGKPGRVKSPARELEMMKVAPGYQVNLFASEVNFPIANPMALQFDSSGRLWVGNTPTWPHPLPGKQPSDSIVVLEDRNGDGEADKHTVFLDRLNLL</sequence>
<evidence type="ECO:0000313" key="3">
    <source>
        <dbReference type="EMBL" id="SVB34938.1"/>
    </source>
</evidence>
<name>A0A382D912_9ZZZZ</name>
<dbReference type="EMBL" id="UINC01038230">
    <property type="protein sequence ID" value="SVB34938.1"/>
    <property type="molecule type" value="Genomic_DNA"/>
</dbReference>
<dbReference type="InterPro" id="IPR036514">
    <property type="entry name" value="SGNH_hydro_sf"/>
</dbReference>
<feature type="non-terminal residue" evidence="3">
    <location>
        <position position="458"/>
    </location>
</feature>
<dbReference type="InterPro" id="IPR055557">
    <property type="entry name" value="DUF7133"/>
</dbReference>
<evidence type="ECO:0000259" key="1">
    <source>
        <dbReference type="Pfam" id="PF13472"/>
    </source>
</evidence>
<dbReference type="InterPro" id="IPR045136">
    <property type="entry name" value="Iah1-like"/>
</dbReference>
<evidence type="ECO:0000259" key="2">
    <source>
        <dbReference type="Pfam" id="PF23500"/>
    </source>
</evidence>
<proteinExistence type="predicted"/>
<feature type="domain" description="DUF7133" evidence="2">
    <location>
        <begin position="371"/>
        <end position="457"/>
    </location>
</feature>
<gene>
    <name evidence="3" type="ORF">METZ01_LOCUS187792</name>
</gene>
<dbReference type="Gene3D" id="3.40.50.1110">
    <property type="entry name" value="SGNH hydrolase"/>
    <property type="match status" value="1"/>
</dbReference>
<reference evidence="3" key="1">
    <citation type="submission" date="2018-05" db="EMBL/GenBank/DDBJ databases">
        <authorList>
            <person name="Lanie J.A."/>
            <person name="Ng W.-L."/>
            <person name="Kazmierczak K.M."/>
            <person name="Andrzejewski T.M."/>
            <person name="Davidsen T.M."/>
            <person name="Wayne K.J."/>
            <person name="Tettelin H."/>
            <person name="Glass J.I."/>
            <person name="Rusch D."/>
            <person name="Podicherti R."/>
            <person name="Tsui H.-C.T."/>
            <person name="Winkler M.E."/>
        </authorList>
    </citation>
    <scope>NUCLEOTIDE SEQUENCE</scope>
</reference>
<dbReference type="PANTHER" id="PTHR14209">
    <property type="entry name" value="ISOAMYL ACETATE-HYDROLYZING ESTERASE 1"/>
    <property type="match status" value="1"/>
</dbReference>
<feature type="domain" description="SGNH hydrolase-type esterase" evidence="1">
    <location>
        <begin position="80"/>
        <end position="233"/>
    </location>
</feature>
<dbReference type="PANTHER" id="PTHR14209:SF19">
    <property type="entry name" value="ISOAMYL ACETATE-HYDROLYZING ESTERASE 1 HOMOLOG"/>
    <property type="match status" value="1"/>
</dbReference>
<accession>A0A382D912</accession>
<dbReference type="Pfam" id="PF23500">
    <property type="entry name" value="DUF7133"/>
    <property type="match status" value="1"/>
</dbReference>
<dbReference type="AlphaFoldDB" id="A0A382D912"/>
<protein>
    <submittedName>
        <fullName evidence="3">Uncharacterized protein</fullName>
    </submittedName>
</protein>
<dbReference type="Pfam" id="PF13472">
    <property type="entry name" value="Lipase_GDSL_2"/>
    <property type="match status" value="1"/>
</dbReference>